<comment type="similarity">
    <text evidence="1 5">Belongs to the AB hydrolase superfamily. Lipase family.</text>
</comment>
<sequence length="406" mass="45444">MGSIARKWRDLSGGSNWKGVLDPLDIDLRRYIIHYGELAEATYDAFNSEKSSKYAGNSLYAKRDFFSKVGLENGNPFKYLVTKFIYATSKASVPEAFILKSFSKDAWSMQSNWIGYVAIATDEGKAALGRRDIVVAWRGTIQPSEWVKDFHFHLDPAPQIFGDASVQVHNGFYSLYTSNNPYSQVTATSARNQVTFTHMSKEERVLDEVRRLVEEYKNEEISISVTGHSLGAALATLNAVDIVAQGLNIPKDQPQKPCPVTAFAFACPRVGNSRFGNIFNGYKDLRALRVRNETDVVPVSLFLGFSDVGQELVIDTTKSKYLKSGLSSHNLEVYLHGIAGTHGRKGGFNLEVNRDLALVNKNIDALKDEYHVPVAWRVQENKGMVQQSDGTWKIVDRNEDDFQSIH</sequence>
<reference evidence="7" key="1">
    <citation type="submission" date="2018-05" db="EMBL/GenBank/DDBJ databases">
        <title>Draft genome of Mucuna pruriens seed.</title>
        <authorList>
            <person name="Nnadi N.E."/>
            <person name="Vos R."/>
            <person name="Hasami M.H."/>
            <person name="Devisetty U.K."/>
            <person name="Aguiy J.C."/>
        </authorList>
    </citation>
    <scope>NUCLEOTIDE SEQUENCE [LARGE SCALE GENOMIC DNA]</scope>
    <source>
        <strain evidence="7">JCA_2017</strain>
    </source>
</reference>
<evidence type="ECO:0000256" key="1">
    <source>
        <dbReference type="ARBA" id="ARBA00010701"/>
    </source>
</evidence>
<dbReference type="PANTHER" id="PTHR31828:SF15">
    <property type="entry name" value="PHOSPHOLIPASE A1"/>
    <property type="match status" value="1"/>
</dbReference>
<feature type="non-terminal residue" evidence="7">
    <location>
        <position position="1"/>
    </location>
</feature>
<dbReference type="GO" id="GO:0016042">
    <property type="term" value="P:lipid catabolic process"/>
    <property type="evidence" value="ECO:0007669"/>
    <property type="project" value="UniProtKB-UniRule"/>
</dbReference>
<dbReference type="InterPro" id="IPR033556">
    <property type="entry name" value="PLA"/>
</dbReference>
<accession>A0A371GKV4</accession>
<organism evidence="7 8">
    <name type="scientific">Mucuna pruriens</name>
    <name type="common">Velvet bean</name>
    <name type="synonym">Dolichos pruriens</name>
    <dbReference type="NCBI Taxonomy" id="157652"/>
    <lineage>
        <taxon>Eukaryota</taxon>
        <taxon>Viridiplantae</taxon>
        <taxon>Streptophyta</taxon>
        <taxon>Embryophyta</taxon>
        <taxon>Tracheophyta</taxon>
        <taxon>Spermatophyta</taxon>
        <taxon>Magnoliopsida</taxon>
        <taxon>eudicotyledons</taxon>
        <taxon>Gunneridae</taxon>
        <taxon>Pentapetalae</taxon>
        <taxon>rosids</taxon>
        <taxon>fabids</taxon>
        <taxon>Fabales</taxon>
        <taxon>Fabaceae</taxon>
        <taxon>Papilionoideae</taxon>
        <taxon>50 kb inversion clade</taxon>
        <taxon>NPAAA clade</taxon>
        <taxon>indigoferoid/millettioid clade</taxon>
        <taxon>Phaseoleae</taxon>
        <taxon>Mucuna</taxon>
    </lineage>
</organism>
<dbReference type="AlphaFoldDB" id="A0A371GKV4"/>
<dbReference type="InterPro" id="IPR002921">
    <property type="entry name" value="Fungal_lipase-type"/>
</dbReference>
<evidence type="ECO:0000256" key="5">
    <source>
        <dbReference type="RuleBase" id="RU367093"/>
    </source>
</evidence>
<dbReference type="STRING" id="157652.A0A371GKV4"/>
<keyword evidence="8" id="KW-1185">Reference proteome</keyword>
<protein>
    <recommendedName>
        <fullName evidence="5">Phospholipase A1</fullName>
        <ecNumber evidence="5">3.1.1.-</ecNumber>
    </recommendedName>
</protein>
<dbReference type="PANTHER" id="PTHR31828">
    <property type="entry name" value="PHOSPHOLIPASE A1-IIGAMMA"/>
    <property type="match status" value="1"/>
</dbReference>
<evidence type="ECO:0000256" key="4">
    <source>
        <dbReference type="ARBA" id="ARBA00023098"/>
    </source>
</evidence>
<feature type="domain" description="Fungal lipase-type" evidence="6">
    <location>
        <begin position="134"/>
        <end position="299"/>
    </location>
</feature>
<dbReference type="Proteomes" id="UP000257109">
    <property type="component" value="Unassembled WGS sequence"/>
</dbReference>
<dbReference type="SUPFAM" id="SSF53474">
    <property type="entry name" value="alpha/beta-Hydrolases"/>
    <property type="match status" value="1"/>
</dbReference>
<dbReference type="EMBL" id="QJKJ01005189">
    <property type="protein sequence ID" value="RDX91171.1"/>
    <property type="molecule type" value="Genomic_DNA"/>
</dbReference>
<dbReference type="InterPro" id="IPR029058">
    <property type="entry name" value="AB_hydrolase_fold"/>
</dbReference>
<dbReference type="EC" id="3.1.1.-" evidence="5"/>
<dbReference type="CDD" id="cd00519">
    <property type="entry name" value="Lipase_3"/>
    <property type="match status" value="1"/>
</dbReference>
<gene>
    <name evidence="7" type="primary">DSEL</name>
    <name evidence="7" type="ORF">CR513_26887</name>
</gene>
<evidence type="ECO:0000313" key="7">
    <source>
        <dbReference type="EMBL" id="RDX91171.1"/>
    </source>
</evidence>
<dbReference type="GO" id="GO:0008970">
    <property type="term" value="F:phospholipase A1 activity"/>
    <property type="evidence" value="ECO:0007669"/>
    <property type="project" value="UniProtKB-UniRule"/>
</dbReference>
<keyword evidence="4 5" id="KW-0443">Lipid metabolism</keyword>
<dbReference type="Gene3D" id="3.40.50.1820">
    <property type="entry name" value="alpha/beta hydrolase"/>
    <property type="match status" value="1"/>
</dbReference>
<comment type="function">
    <text evidence="5">Acylhydrolase that catalyzes the hydrolysis of phospholipids at the sn-1 position.</text>
</comment>
<comment type="caution">
    <text evidence="7">The sequence shown here is derived from an EMBL/GenBank/DDBJ whole genome shotgun (WGS) entry which is preliminary data.</text>
</comment>
<evidence type="ECO:0000313" key="8">
    <source>
        <dbReference type="Proteomes" id="UP000257109"/>
    </source>
</evidence>
<evidence type="ECO:0000259" key="6">
    <source>
        <dbReference type="Pfam" id="PF01764"/>
    </source>
</evidence>
<keyword evidence="3 5" id="KW-0442">Lipid degradation</keyword>
<dbReference type="FunFam" id="3.40.50.1820:FF:000065">
    <property type="entry name" value="Phospholipase A1-II 3"/>
    <property type="match status" value="1"/>
</dbReference>
<dbReference type="Pfam" id="PF01764">
    <property type="entry name" value="Lipase_3"/>
    <property type="match status" value="1"/>
</dbReference>
<dbReference type="GO" id="GO:0005737">
    <property type="term" value="C:cytoplasm"/>
    <property type="evidence" value="ECO:0007669"/>
    <property type="project" value="UniProtKB-ARBA"/>
</dbReference>
<name>A0A371GKV4_MUCPR</name>
<keyword evidence="2 5" id="KW-0378">Hydrolase</keyword>
<dbReference type="OrthoDB" id="438440at2759"/>
<evidence type="ECO:0000256" key="3">
    <source>
        <dbReference type="ARBA" id="ARBA00022963"/>
    </source>
</evidence>
<evidence type="ECO:0000256" key="2">
    <source>
        <dbReference type="ARBA" id="ARBA00022801"/>
    </source>
</evidence>
<proteinExistence type="inferred from homology"/>